<feature type="signal peptide" evidence="1">
    <location>
        <begin position="1"/>
        <end position="28"/>
    </location>
</feature>
<name>A0A813B3F4_9DINO</name>
<gene>
    <name evidence="2" type="ORF">SNEC2469_LOCUS29607</name>
</gene>
<evidence type="ECO:0000256" key="1">
    <source>
        <dbReference type="SAM" id="SignalP"/>
    </source>
</evidence>
<feature type="chain" id="PRO_5032489746" evidence="1">
    <location>
        <begin position="29"/>
        <end position="417"/>
    </location>
</feature>
<proteinExistence type="predicted"/>
<dbReference type="Proteomes" id="UP000601435">
    <property type="component" value="Unassembled WGS sequence"/>
</dbReference>
<reference evidence="2" key="1">
    <citation type="submission" date="2021-02" db="EMBL/GenBank/DDBJ databases">
        <authorList>
            <person name="Dougan E. K."/>
            <person name="Rhodes N."/>
            <person name="Thang M."/>
            <person name="Chan C."/>
        </authorList>
    </citation>
    <scope>NUCLEOTIDE SEQUENCE</scope>
</reference>
<accession>A0A813B3F4</accession>
<organism evidence="2 3">
    <name type="scientific">Symbiodinium necroappetens</name>
    <dbReference type="NCBI Taxonomy" id="1628268"/>
    <lineage>
        <taxon>Eukaryota</taxon>
        <taxon>Sar</taxon>
        <taxon>Alveolata</taxon>
        <taxon>Dinophyceae</taxon>
        <taxon>Suessiales</taxon>
        <taxon>Symbiodiniaceae</taxon>
        <taxon>Symbiodinium</taxon>
    </lineage>
</organism>
<evidence type="ECO:0000313" key="3">
    <source>
        <dbReference type="Proteomes" id="UP000601435"/>
    </source>
</evidence>
<dbReference type="EMBL" id="CAJNJA010066930">
    <property type="protein sequence ID" value="CAE7890966.1"/>
    <property type="molecule type" value="Genomic_DNA"/>
</dbReference>
<dbReference type="OrthoDB" id="419723at2759"/>
<keyword evidence="1" id="KW-0732">Signal</keyword>
<feature type="non-terminal residue" evidence="2">
    <location>
        <position position="1"/>
    </location>
</feature>
<evidence type="ECO:0000313" key="2">
    <source>
        <dbReference type="EMBL" id="CAE7890966.1"/>
    </source>
</evidence>
<sequence>MAPQRTLGKLALALFVTTAPTFVPQAGASLSFSLHGKMVLLQANLGMSRGRLASEADGLVADCEGLRASCLQAELARGWPRQVEKPRTQLRAWNLPFDKLLSISSIVLGISSSVIAIVQVRRAFQESREGRVQAAVKQIIQPYEPKKNKKKPVVHRAIFDAIKDQIANWNSHATIITGRYGSGKSVAVRDVLRGVPGVFVHPIKGADWEDRLYERLGLTGPDMLEEVLRRVQAQLEKLEGPSKVPIIVLDIPRKTREGIDAVSTFAKYLCSDDTMDVMVRASSAAMALSFDAGGNQRQRNFWVADLTENEAETMLGLYGYKNDWKSFTSACGFNALELVEACEQYNEAGQGGPATLAAKRAKAREEVLRFLNGCKMKTLGGVVPAGANILNALVQDRRAGGTGVGALTGGSVVLPRD</sequence>
<keyword evidence="3" id="KW-1185">Reference proteome</keyword>
<comment type="caution">
    <text evidence="2">The sequence shown here is derived from an EMBL/GenBank/DDBJ whole genome shotgun (WGS) entry which is preliminary data.</text>
</comment>
<protein>
    <submittedName>
        <fullName evidence="2">Uncharacterized protein</fullName>
    </submittedName>
</protein>
<dbReference type="AlphaFoldDB" id="A0A813B3F4"/>